<dbReference type="Proteomes" id="UP000295157">
    <property type="component" value="Unassembled WGS sequence"/>
</dbReference>
<evidence type="ECO:0000313" key="2">
    <source>
        <dbReference type="Proteomes" id="UP000295157"/>
    </source>
</evidence>
<keyword evidence="2" id="KW-1185">Reference proteome</keyword>
<comment type="caution">
    <text evidence="1">The sequence shown here is derived from an EMBL/GenBank/DDBJ whole genome shotgun (WGS) entry which is preliminary data.</text>
</comment>
<name>A0A4R4NBQ3_9ACTN</name>
<gene>
    <name evidence="1" type="ORF">E1267_16675</name>
</gene>
<dbReference type="RefSeq" id="WP_165959644.1">
    <property type="nucleotide sequence ID" value="NZ_SMJZ01000055.1"/>
</dbReference>
<sequence length="59" mass="6102">MVTAPAISSSVVDCSPFSANGALIVAHSDVAIRDDVFKHLMTWGMTIMVAAPLLSDGSP</sequence>
<evidence type="ECO:0000313" key="1">
    <source>
        <dbReference type="EMBL" id="TDC06385.1"/>
    </source>
</evidence>
<reference evidence="1 2" key="1">
    <citation type="submission" date="2019-02" db="EMBL/GenBank/DDBJ databases">
        <title>Draft genome sequences of novel Actinobacteria.</title>
        <authorList>
            <person name="Sahin N."/>
            <person name="Ay H."/>
            <person name="Saygin H."/>
        </authorList>
    </citation>
    <scope>NUCLEOTIDE SEQUENCE [LARGE SCALE GENOMIC DNA]</scope>
    <source>
        <strain evidence="1 2">KC201</strain>
    </source>
</reference>
<dbReference type="EMBL" id="SMJZ01000055">
    <property type="protein sequence ID" value="TDC06385.1"/>
    <property type="molecule type" value="Genomic_DNA"/>
</dbReference>
<dbReference type="AlphaFoldDB" id="A0A4R4NBQ3"/>
<proteinExistence type="predicted"/>
<accession>A0A4R4NBQ3</accession>
<protein>
    <submittedName>
        <fullName evidence="1">Uncharacterized protein</fullName>
    </submittedName>
</protein>
<organism evidence="1 2">
    <name type="scientific">Nonomuraea longispora</name>
    <dbReference type="NCBI Taxonomy" id="1848320"/>
    <lineage>
        <taxon>Bacteria</taxon>
        <taxon>Bacillati</taxon>
        <taxon>Actinomycetota</taxon>
        <taxon>Actinomycetes</taxon>
        <taxon>Streptosporangiales</taxon>
        <taxon>Streptosporangiaceae</taxon>
        <taxon>Nonomuraea</taxon>
    </lineage>
</organism>